<evidence type="ECO:0000256" key="7">
    <source>
        <dbReference type="ARBA" id="ARBA00023014"/>
    </source>
</evidence>
<evidence type="ECO:0000256" key="3">
    <source>
        <dbReference type="ARBA" id="ARBA00022679"/>
    </source>
</evidence>
<dbReference type="Proteomes" id="UP000190626">
    <property type="component" value="Unassembled WGS sequence"/>
</dbReference>
<dbReference type="OrthoDB" id="9808002at2"/>
<dbReference type="InterPro" id="IPR015424">
    <property type="entry name" value="PyrdxlP-dep_Trfase"/>
</dbReference>
<evidence type="ECO:0000256" key="4">
    <source>
        <dbReference type="ARBA" id="ARBA00022723"/>
    </source>
</evidence>
<name>A0A1V4HTL0_9BACL</name>
<evidence type="ECO:0000256" key="6">
    <source>
        <dbReference type="ARBA" id="ARBA00023004"/>
    </source>
</evidence>
<keyword evidence="11" id="KW-1185">Reference proteome</keyword>
<dbReference type="GO" id="GO:0051536">
    <property type="term" value="F:iron-sulfur cluster binding"/>
    <property type="evidence" value="ECO:0007669"/>
    <property type="project" value="UniProtKB-KW"/>
</dbReference>
<reference evidence="11" key="1">
    <citation type="submission" date="2016-07" db="EMBL/GenBank/DDBJ databases">
        <authorList>
            <person name="Florea S."/>
            <person name="Webb J.S."/>
            <person name="Jaromczyk J."/>
            <person name="Schardl C.L."/>
        </authorList>
    </citation>
    <scope>NUCLEOTIDE SEQUENCE [LARGE SCALE GENOMIC DNA]</scope>
    <source>
        <strain evidence="11">CY1</strain>
    </source>
</reference>
<comment type="similarity">
    <text evidence="2">Belongs to the class-V pyridoxal-phosphate-dependent aminotransferase family. NifS/IscS subfamily.</text>
</comment>
<dbReference type="InterPro" id="IPR015422">
    <property type="entry name" value="PyrdxlP-dep_Trfase_small"/>
</dbReference>
<dbReference type="GO" id="GO:0031071">
    <property type="term" value="F:cysteine desulfurase activity"/>
    <property type="evidence" value="ECO:0007669"/>
    <property type="project" value="UniProtKB-EC"/>
</dbReference>
<gene>
    <name evidence="10" type="ORF">BC351_02730</name>
</gene>
<dbReference type="AlphaFoldDB" id="A0A1V4HTL0"/>
<dbReference type="GO" id="GO:0046872">
    <property type="term" value="F:metal ion binding"/>
    <property type="evidence" value="ECO:0007669"/>
    <property type="project" value="UniProtKB-KW"/>
</dbReference>
<keyword evidence="4" id="KW-0479">Metal-binding</keyword>
<protein>
    <submittedName>
        <fullName evidence="10">Cysteine desulfurase NifS</fullName>
    </submittedName>
</protein>
<dbReference type="FunFam" id="3.40.640.10:FF:000084">
    <property type="entry name" value="IscS-like cysteine desulfurase"/>
    <property type="match status" value="1"/>
</dbReference>
<proteinExistence type="inferred from homology"/>
<keyword evidence="5" id="KW-0663">Pyridoxal phosphate</keyword>
<dbReference type="PIRSF" id="PIRSF005572">
    <property type="entry name" value="NifS"/>
    <property type="match status" value="1"/>
</dbReference>
<comment type="catalytic activity">
    <reaction evidence="8">
        <text>(sulfur carrier)-H + L-cysteine = (sulfur carrier)-SH + L-alanine</text>
        <dbReference type="Rhea" id="RHEA:43892"/>
        <dbReference type="Rhea" id="RHEA-COMP:14737"/>
        <dbReference type="Rhea" id="RHEA-COMP:14739"/>
        <dbReference type="ChEBI" id="CHEBI:29917"/>
        <dbReference type="ChEBI" id="CHEBI:35235"/>
        <dbReference type="ChEBI" id="CHEBI:57972"/>
        <dbReference type="ChEBI" id="CHEBI:64428"/>
        <dbReference type="EC" id="2.8.1.7"/>
    </reaction>
</comment>
<organism evidence="10 11">
    <name type="scientific">Paenibacillus ferrarius</name>
    <dbReference type="NCBI Taxonomy" id="1469647"/>
    <lineage>
        <taxon>Bacteria</taxon>
        <taxon>Bacillati</taxon>
        <taxon>Bacillota</taxon>
        <taxon>Bacilli</taxon>
        <taxon>Bacillales</taxon>
        <taxon>Paenibacillaceae</taxon>
        <taxon>Paenibacillus</taxon>
    </lineage>
</organism>
<dbReference type="PANTHER" id="PTHR11601:SF34">
    <property type="entry name" value="CYSTEINE DESULFURASE"/>
    <property type="match status" value="1"/>
</dbReference>
<dbReference type="STRING" id="1469647.BC351_02730"/>
<evidence type="ECO:0000256" key="5">
    <source>
        <dbReference type="ARBA" id="ARBA00022898"/>
    </source>
</evidence>
<accession>A0A1V4HTL0</accession>
<dbReference type="RefSeq" id="WP_079409161.1">
    <property type="nucleotide sequence ID" value="NZ_MBTG01000001.1"/>
</dbReference>
<keyword evidence="6" id="KW-0408">Iron</keyword>
<evidence type="ECO:0000259" key="9">
    <source>
        <dbReference type="Pfam" id="PF00266"/>
    </source>
</evidence>
<dbReference type="InterPro" id="IPR016454">
    <property type="entry name" value="Cysteine_dSase"/>
</dbReference>
<evidence type="ECO:0000256" key="2">
    <source>
        <dbReference type="ARBA" id="ARBA00006490"/>
    </source>
</evidence>
<evidence type="ECO:0000256" key="1">
    <source>
        <dbReference type="ARBA" id="ARBA00001933"/>
    </source>
</evidence>
<dbReference type="PANTHER" id="PTHR11601">
    <property type="entry name" value="CYSTEINE DESULFURYLASE FAMILY MEMBER"/>
    <property type="match status" value="1"/>
</dbReference>
<dbReference type="SUPFAM" id="SSF53383">
    <property type="entry name" value="PLP-dependent transferases"/>
    <property type="match status" value="1"/>
</dbReference>
<comment type="caution">
    <text evidence="10">The sequence shown here is derived from an EMBL/GenBank/DDBJ whole genome shotgun (WGS) entry which is preliminary data.</text>
</comment>
<evidence type="ECO:0000313" key="10">
    <source>
        <dbReference type="EMBL" id="OPH62162.1"/>
    </source>
</evidence>
<dbReference type="Pfam" id="PF00266">
    <property type="entry name" value="Aminotran_5"/>
    <property type="match status" value="1"/>
</dbReference>
<dbReference type="EMBL" id="MBTG01000001">
    <property type="protein sequence ID" value="OPH62162.1"/>
    <property type="molecule type" value="Genomic_DNA"/>
</dbReference>
<sequence>MATRLNETEQNRIYLDYNASTPIDPEVLEEMLPFLTSYYGNPSSSHWASEKIKVAIDLARQRIATLLNCKTSEIVFTSGGSESNNHAIKGAYFANRHRGNHIITTKVEHPSVLNPCVFLESIGAKVTYLDVDAYGLVDLSDLAAAITKDTILMSIMHANNEVGTVQPLQEIAEITSRRGIILHTDAAQSIGKIDVNWDEMNVNLLTVAGHKLYAPKGVGALIIKEGTVITPHNHGASHEVGRRAGTENVPFIVGLGKSAELAYRRNDHHQEIQTLSNLFWKKLSDAFKDRIVMNGHPDKRLPNTLNVSFIGMIGQEILAKIPEIAATTGSACHTGSIEISPVLKAMKLSQEVAVGTVRFSIGRYTTVNEIDRACALIIERIRD</sequence>
<feature type="domain" description="Aminotransferase class V" evidence="9">
    <location>
        <begin position="13"/>
        <end position="372"/>
    </location>
</feature>
<keyword evidence="7" id="KW-0411">Iron-sulfur</keyword>
<dbReference type="InterPro" id="IPR000192">
    <property type="entry name" value="Aminotrans_V_dom"/>
</dbReference>
<evidence type="ECO:0000313" key="11">
    <source>
        <dbReference type="Proteomes" id="UP000190626"/>
    </source>
</evidence>
<comment type="cofactor">
    <cofactor evidence="1">
        <name>pyridoxal 5'-phosphate</name>
        <dbReference type="ChEBI" id="CHEBI:597326"/>
    </cofactor>
</comment>
<dbReference type="InterPro" id="IPR015421">
    <property type="entry name" value="PyrdxlP-dep_Trfase_major"/>
</dbReference>
<dbReference type="Gene3D" id="1.10.260.50">
    <property type="match status" value="1"/>
</dbReference>
<evidence type="ECO:0000256" key="8">
    <source>
        <dbReference type="ARBA" id="ARBA00050776"/>
    </source>
</evidence>
<keyword evidence="3" id="KW-0808">Transferase</keyword>
<dbReference type="Gene3D" id="3.40.640.10">
    <property type="entry name" value="Type I PLP-dependent aspartate aminotransferase-like (Major domain)"/>
    <property type="match status" value="1"/>
</dbReference>
<dbReference type="Gene3D" id="3.90.1150.10">
    <property type="entry name" value="Aspartate Aminotransferase, domain 1"/>
    <property type="match status" value="1"/>
</dbReference>